<name>A0AAD4GZA6_ASPNN</name>
<dbReference type="EMBL" id="VCAU01000007">
    <property type="protein sequence ID" value="KAF9893473.1"/>
    <property type="molecule type" value="Genomic_DNA"/>
</dbReference>
<dbReference type="AlphaFoldDB" id="A0AAD4GZA6"/>
<comment type="caution">
    <text evidence="2">The sequence shown here is derived from an EMBL/GenBank/DDBJ whole genome shotgun (WGS) entry which is preliminary data.</text>
</comment>
<keyword evidence="3" id="KW-1185">Reference proteome</keyword>
<dbReference type="Pfam" id="PF24476">
    <property type="entry name" value="DUF7580"/>
    <property type="match status" value="1"/>
</dbReference>
<organism evidence="2 3">
    <name type="scientific">Aspergillus nanangensis</name>
    <dbReference type="NCBI Taxonomy" id="2582783"/>
    <lineage>
        <taxon>Eukaryota</taxon>
        <taxon>Fungi</taxon>
        <taxon>Dikarya</taxon>
        <taxon>Ascomycota</taxon>
        <taxon>Pezizomycotina</taxon>
        <taxon>Eurotiomycetes</taxon>
        <taxon>Eurotiomycetidae</taxon>
        <taxon>Eurotiales</taxon>
        <taxon>Aspergillaceae</taxon>
        <taxon>Aspergillus</taxon>
        <taxon>Aspergillus subgen. Circumdati</taxon>
    </lineage>
</organism>
<dbReference type="PANTHER" id="PTHR35186:SF4">
    <property type="entry name" value="PRION-INHIBITION AND PROPAGATION HELO DOMAIN-CONTAINING PROTEIN"/>
    <property type="match status" value="1"/>
</dbReference>
<evidence type="ECO:0000313" key="2">
    <source>
        <dbReference type="EMBL" id="KAF9893473.1"/>
    </source>
</evidence>
<gene>
    <name evidence="2" type="ORF">FE257_010785</name>
</gene>
<reference evidence="2" key="2">
    <citation type="submission" date="2020-02" db="EMBL/GenBank/DDBJ databases">
        <authorList>
            <person name="Gilchrist C.L.M."/>
            <person name="Chooi Y.-H."/>
        </authorList>
    </citation>
    <scope>NUCLEOTIDE SEQUENCE</scope>
    <source>
        <strain evidence="2">MST-FP2251</strain>
    </source>
</reference>
<accession>A0AAD4GZA6</accession>
<evidence type="ECO:0000313" key="3">
    <source>
        <dbReference type="Proteomes" id="UP001194746"/>
    </source>
</evidence>
<evidence type="ECO:0000259" key="1">
    <source>
        <dbReference type="Pfam" id="PF24476"/>
    </source>
</evidence>
<sequence length="327" mass="36929">MDPTLYIYDMNRKAEIKQSAQMGDSLLQEYIETLQLFAKDEDTAIMHSSYSPECAHITIDSTPVTVRKRVHFQSFPDLVPTISPIGAIPKLYLQRSLCTILKRSQYPQEHNGCIGLLGDNKICKHLAYMSNQTNNTIMPASLSQLIAISRTDTTIAMGLYERVRLAKHLATAVLYYHATPWLSKAWRSDDVHFFDDPNSWLQRPQDALPYISVSVRACSSTIQSGSLQSSEYDHFIRNPVLFGLGVMLLELAYQAPLSTLQEPVDLQKGETHGFADYFTAHRLVDHSYRMPSAPGGIPSYHHVILGLDSLEKIFQELQLNEPENDLV</sequence>
<dbReference type="InterPro" id="IPR056002">
    <property type="entry name" value="DUF7580"/>
</dbReference>
<protein>
    <recommendedName>
        <fullName evidence="1">DUF7580 domain-containing protein</fullName>
    </recommendedName>
</protein>
<dbReference type="Proteomes" id="UP001194746">
    <property type="component" value="Unassembled WGS sequence"/>
</dbReference>
<feature type="domain" description="DUF7580" evidence="1">
    <location>
        <begin position="95"/>
        <end position="281"/>
    </location>
</feature>
<proteinExistence type="predicted"/>
<reference evidence="2" key="1">
    <citation type="journal article" date="2019" name="Beilstein J. Org. Chem.">
        <title>Nanangenines: drimane sesquiterpenoids as the dominant metabolite cohort of a novel Australian fungus, Aspergillus nanangensis.</title>
        <authorList>
            <person name="Lacey H.J."/>
            <person name="Gilchrist C.L.M."/>
            <person name="Crombie A."/>
            <person name="Kalaitzis J.A."/>
            <person name="Vuong D."/>
            <person name="Rutledge P.J."/>
            <person name="Turner P."/>
            <person name="Pitt J.I."/>
            <person name="Lacey E."/>
            <person name="Chooi Y.H."/>
            <person name="Piggott A.M."/>
        </authorList>
    </citation>
    <scope>NUCLEOTIDE SEQUENCE</scope>
    <source>
        <strain evidence="2">MST-FP2251</strain>
    </source>
</reference>
<dbReference type="PANTHER" id="PTHR35186">
    <property type="entry name" value="ANK_REP_REGION DOMAIN-CONTAINING PROTEIN"/>
    <property type="match status" value="1"/>
</dbReference>